<name>T1B2K0_9ZZZZ</name>
<keyword evidence="3" id="KW-0648">Protein biosynthesis</keyword>
<accession>T1B2K0</accession>
<dbReference type="GO" id="GO:0003743">
    <property type="term" value="F:translation initiation factor activity"/>
    <property type="evidence" value="ECO:0007669"/>
    <property type="project" value="UniProtKB-KW"/>
</dbReference>
<dbReference type="PANTHER" id="PTHR23001">
    <property type="entry name" value="EUKARYOTIC TRANSLATION INITIATION FACTOR"/>
    <property type="match status" value="1"/>
</dbReference>
<dbReference type="SUPFAM" id="SSF100966">
    <property type="entry name" value="Translation initiation factor 2 beta, aIF2beta, N-terminal domain"/>
    <property type="match status" value="1"/>
</dbReference>
<evidence type="ECO:0000259" key="4">
    <source>
        <dbReference type="SMART" id="SM00653"/>
    </source>
</evidence>
<protein>
    <submittedName>
        <fullName evidence="5">Translation initiation factor aIF-2, beta subunit</fullName>
    </submittedName>
</protein>
<organism evidence="5">
    <name type="scientific">mine drainage metagenome</name>
    <dbReference type="NCBI Taxonomy" id="410659"/>
    <lineage>
        <taxon>unclassified sequences</taxon>
        <taxon>metagenomes</taxon>
        <taxon>ecological metagenomes</taxon>
    </lineage>
</organism>
<evidence type="ECO:0000256" key="2">
    <source>
        <dbReference type="ARBA" id="ARBA00022540"/>
    </source>
</evidence>
<dbReference type="InterPro" id="IPR016190">
    <property type="entry name" value="Transl_init_fac_IF2/IF5_Zn-bd"/>
</dbReference>
<dbReference type="SUPFAM" id="SSF75689">
    <property type="entry name" value="Zinc-binding domain of translation initiation factor 2 beta"/>
    <property type="match status" value="1"/>
</dbReference>
<gene>
    <name evidence="5" type="ORF">B1B_06724</name>
</gene>
<dbReference type="EMBL" id="AUZY01004261">
    <property type="protein sequence ID" value="EQD64077.1"/>
    <property type="molecule type" value="Genomic_DNA"/>
</dbReference>
<sequence length="116" mass="13048">AEKSDFVVPKVDALIQGNKTIIRNINAISDKARRGVPVIAHYLTKELGVPVNIESQRILINGKFQSEELDKRIKQYFDIYVICKECKKPDTHIESSERGMLQLVCEACGARYGVKG</sequence>
<evidence type="ECO:0000313" key="5">
    <source>
        <dbReference type="EMBL" id="EQD64077.1"/>
    </source>
</evidence>
<proteinExistence type="inferred from homology"/>
<dbReference type="InterPro" id="IPR002735">
    <property type="entry name" value="Transl_init_fac_IF2/IF5_dom"/>
</dbReference>
<comment type="caution">
    <text evidence="5">The sequence shown here is derived from an EMBL/GenBank/DDBJ whole genome shotgun (WGS) entry which is preliminary data.</text>
</comment>
<dbReference type="SMART" id="SM00653">
    <property type="entry name" value="eIF2B_5"/>
    <property type="match status" value="1"/>
</dbReference>
<dbReference type="AlphaFoldDB" id="T1B2K0"/>
<evidence type="ECO:0000256" key="1">
    <source>
        <dbReference type="ARBA" id="ARBA00010397"/>
    </source>
</evidence>
<evidence type="ECO:0000256" key="3">
    <source>
        <dbReference type="ARBA" id="ARBA00022917"/>
    </source>
</evidence>
<dbReference type="Pfam" id="PF01873">
    <property type="entry name" value="eIF-5_eIF-2B"/>
    <property type="match status" value="1"/>
</dbReference>
<dbReference type="PANTHER" id="PTHR23001:SF3">
    <property type="entry name" value="EUKARYOTIC TRANSLATION INITIATION FACTOR 2 SUBUNIT 2"/>
    <property type="match status" value="1"/>
</dbReference>
<keyword evidence="2 5" id="KW-0396">Initiation factor</keyword>
<reference evidence="5" key="1">
    <citation type="submission" date="2013-08" db="EMBL/GenBank/DDBJ databases">
        <authorList>
            <person name="Mendez C."/>
            <person name="Richter M."/>
            <person name="Ferrer M."/>
            <person name="Sanchez J."/>
        </authorList>
    </citation>
    <scope>NUCLEOTIDE SEQUENCE</scope>
</reference>
<dbReference type="InterPro" id="IPR016189">
    <property type="entry name" value="Transl_init_fac_IF2/IF5_N"/>
</dbReference>
<reference evidence="5" key="2">
    <citation type="journal article" date="2014" name="ISME J.">
        <title>Microbial stratification in low pH oxic and suboxic macroscopic growths along an acid mine drainage.</title>
        <authorList>
            <person name="Mendez-Garcia C."/>
            <person name="Mesa V."/>
            <person name="Sprenger R.R."/>
            <person name="Richter M."/>
            <person name="Diez M.S."/>
            <person name="Solano J."/>
            <person name="Bargiela R."/>
            <person name="Golyshina O.V."/>
            <person name="Manteca A."/>
            <person name="Ramos J.L."/>
            <person name="Gallego J.R."/>
            <person name="Llorente I."/>
            <person name="Martins Dos Santos V.A."/>
            <person name="Jensen O.N."/>
            <person name="Pelaez A.I."/>
            <person name="Sanchez J."/>
            <person name="Ferrer M."/>
        </authorList>
    </citation>
    <scope>NUCLEOTIDE SEQUENCE</scope>
</reference>
<feature type="domain" description="Translation initiation factor IF2/IF5" evidence="4">
    <location>
        <begin position="3"/>
        <end position="111"/>
    </location>
</feature>
<feature type="non-terminal residue" evidence="5">
    <location>
        <position position="1"/>
    </location>
</feature>
<dbReference type="Gene3D" id="3.30.30.170">
    <property type="match status" value="1"/>
</dbReference>
<comment type="similarity">
    <text evidence="1">Belongs to the eIF-2-beta/eIF-5 family.</text>
</comment>
<dbReference type="InterPro" id="IPR045196">
    <property type="entry name" value="IF2/IF5"/>
</dbReference>